<gene>
    <name evidence="1" type="ORF">HMPREF9444_01831</name>
</gene>
<dbReference type="AlphaFoldDB" id="E8LM52"/>
<name>E8LM52_SUCHY</name>
<reference evidence="1 2" key="1">
    <citation type="submission" date="2011-01" db="EMBL/GenBank/DDBJ databases">
        <authorList>
            <person name="Weinstock G."/>
            <person name="Sodergren E."/>
            <person name="Clifton S."/>
            <person name="Fulton L."/>
            <person name="Fulton B."/>
            <person name="Courtney L."/>
            <person name="Fronick C."/>
            <person name="Harrison M."/>
            <person name="Strong C."/>
            <person name="Farmer C."/>
            <person name="Delahaunty K."/>
            <person name="Markovic C."/>
            <person name="Hall O."/>
            <person name="Minx P."/>
            <person name="Tomlinson C."/>
            <person name="Mitreva M."/>
            <person name="Hou S."/>
            <person name="Chen J."/>
            <person name="Wollam A."/>
            <person name="Pepin K.H."/>
            <person name="Johnson M."/>
            <person name="Bhonagiri V."/>
            <person name="Zhang X."/>
            <person name="Suruliraj S."/>
            <person name="Warren W."/>
            <person name="Chinwalla A."/>
            <person name="Mardis E.R."/>
            <person name="Wilson R.K."/>
        </authorList>
    </citation>
    <scope>NUCLEOTIDE SEQUENCE [LARGE SCALE GENOMIC DNA]</scope>
    <source>
        <strain evidence="2">DSM 22608 / JCM 16073 / KCTC 15190 / YIT 12066</strain>
    </source>
</reference>
<evidence type="ECO:0000313" key="1">
    <source>
        <dbReference type="EMBL" id="EFY06387.1"/>
    </source>
</evidence>
<proteinExistence type="predicted"/>
<dbReference type="Proteomes" id="UP000018458">
    <property type="component" value="Unassembled WGS sequence"/>
</dbReference>
<dbReference type="EMBL" id="AEVO01000130">
    <property type="protein sequence ID" value="EFY06387.1"/>
    <property type="molecule type" value="Genomic_DNA"/>
</dbReference>
<dbReference type="STRING" id="762983.HMPREF9444_01831"/>
<accession>E8LM52</accession>
<organism evidence="1 2">
    <name type="scientific">Succinatimonas hippei (strain DSM 22608 / JCM 16073 / KCTC 15190 / YIT 12066)</name>
    <dbReference type="NCBI Taxonomy" id="762983"/>
    <lineage>
        <taxon>Bacteria</taxon>
        <taxon>Pseudomonadati</taxon>
        <taxon>Pseudomonadota</taxon>
        <taxon>Gammaproteobacteria</taxon>
        <taxon>Aeromonadales</taxon>
        <taxon>Succinivibrionaceae</taxon>
        <taxon>Succinatimonas</taxon>
    </lineage>
</organism>
<keyword evidence="2" id="KW-1185">Reference proteome</keyword>
<comment type="caution">
    <text evidence="1">The sequence shown here is derived from an EMBL/GenBank/DDBJ whole genome shotgun (WGS) entry which is preliminary data.</text>
</comment>
<dbReference type="HOGENOM" id="CLU_3240523_0_0_6"/>
<protein>
    <submittedName>
        <fullName evidence="1">Uncharacterized protein</fullName>
    </submittedName>
</protein>
<evidence type="ECO:0000313" key="2">
    <source>
        <dbReference type="Proteomes" id="UP000018458"/>
    </source>
</evidence>
<sequence>MRKKINLSKKDQRLNPVLQGGDIAARRSSVFNPVFSAGQYVAE</sequence>